<dbReference type="GO" id="GO:0046872">
    <property type="term" value="F:metal ion binding"/>
    <property type="evidence" value="ECO:0007669"/>
    <property type="project" value="UniProtKB-KW"/>
</dbReference>
<comment type="similarity">
    <text evidence="1 4">Belongs to the iron/ascorbate-dependent oxidoreductase family.</text>
</comment>
<evidence type="ECO:0000259" key="5">
    <source>
        <dbReference type="PROSITE" id="PS51471"/>
    </source>
</evidence>
<dbReference type="FunFam" id="2.60.120.330:FF:000079">
    <property type="entry name" value="Protein SRG1"/>
    <property type="match status" value="1"/>
</dbReference>
<dbReference type="PROSITE" id="PS51471">
    <property type="entry name" value="FE2OG_OXY"/>
    <property type="match status" value="1"/>
</dbReference>
<dbReference type="SUPFAM" id="SSF51197">
    <property type="entry name" value="Clavaminate synthase-like"/>
    <property type="match status" value="1"/>
</dbReference>
<evidence type="ECO:0000256" key="1">
    <source>
        <dbReference type="ARBA" id="ARBA00008056"/>
    </source>
</evidence>
<dbReference type="Pfam" id="PF03171">
    <property type="entry name" value="2OG-FeII_Oxy"/>
    <property type="match status" value="1"/>
</dbReference>
<keyword evidence="6" id="KW-0489">Methyltransferase</keyword>
<keyword evidence="4 6" id="KW-0560">Oxidoreductase</keyword>
<keyword evidence="6" id="KW-0808">Transferase</keyword>
<dbReference type="InterPro" id="IPR005123">
    <property type="entry name" value="Oxoglu/Fe-dep_dioxygenase_dom"/>
</dbReference>
<dbReference type="InterPro" id="IPR050295">
    <property type="entry name" value="Plant_2OG-oxidoreductases"/>
</dbReference>
<name>A0A7C9DIW4_OPUST</name>
<dbReference type="Gene3D" id="2.60.120.330">
    <property type="entry name" value="B-lactam Antibiotic, Isopenicillin N Synthase, Chain"/>
    <property type="match status" value="1"/>
</dbReference>
<dbReference type="AlphaFoldDB" id="A0A7C9DIW4"/>
<reference evidence="6" key="1">
    <citation type="journal article" date="2013" name="J. Plant Res.">
        <title>Effect of fungi and light on seed germination of three Opuntia species from semiarid lands of central Mexico.</title>
        <authorList>
            <person name="Delgado-Sanchez P."/>
            <person name="Jimenez-Bremont J.F."/>
            <person name="Guerrero-Gonzalez Mde L."/>
            <person name="Flores J."/>
        </authorList>
    </citation>
    <scope>NUCLEOTIDE SEQUENCE</scope>
    <source>
        <tissue evidence="6">Cladode</tissue>
    </source>
</reference>
<keyword evidence="3 4" id="KW-0408">Iron</keyword>
<feature type="domain" description="Fe2OG dioxygenase" evidence="5">
    <location>
        <begin position="140"/>
        <end position="242"/>
    </location>
</feature>
<proteinExistence type="inferred from homology"/>
<dbReference type="GO" id="GO:0032259">
    <property type="term" value="P:methylation"/>
    <property type="evidence" value="ECO:0007669"/>
    <property type="project" value="UniProtKB-KW"/>
</dbReference>
<dbReference type="InterPro" id="IPR026992">
    <property type="entry name" value="DIOX_N"/>
</dbReference>
<dbReference type="EMBL" id="GISG01135757">
    <property type="protein sequence ID" value="MBA4643942.1"/>
    <property type="molecule type" value="Transcribed_RNA"/>
</dbReference>
<dbReference type="InterPro" id="IPR044861">
    <property type="entry name" value="IPNS-like_FE2OG_OXY"/>
</dbReference>
<dbReference type="PANTHER" id="PTHR47991">
    <property type="entry name" value="OXOGLUTARATE/IRON-DEPENDENT DIOXYGENASE"/>
    <property type="match status" value="1"/>
</dbReference>
<dbReference type="Pfam" id="PF14226">
    <property type="entry name" value="DIOX_N"/>
    <property type="match status" value="1"/>
</dbReference>
<sequence length="291" mass="33205">MRTNLPKLKSALSNWGCFQIIKHGMERSFLEELIEACKQFFALPLEEKLKCSATDDVFQGYGSDAAYARSQTVSWNDRLSLKLYPKENRTLKFWPQKPHMFSELLDEYTKGLAIMSENILRAMARCLDLEEECFLKHMGKAGQITGRFAMYPRCPCPDRVLGVKPHSDGATMTFLLAEKGVEGLQIQKGDQWFKVPVIPGALFVNLGDLGEVMSNGIFKSVIHRVVTNYDKDRVSVAAFCAPEDKYEIGPVSELISTDQPQQYKRFNISEFRKIFFENYFQGRRGIDAVKI</sequence>
<dbReference type="GO" id="GO:0008168">
    <property type="term" value="F:methyltransferase activity"/>
    <property type="evidence" value="ECO:0007669"/>
    <property type="project" value="UniProtKB-KW"/>
</dbReference>
<evidence type="ECO:0000256" key="2">
    <source>
        <dbReference type="ARBA" id="ARBA00022723"/>
    </source>
</evidence>
<protein>
    <submittedName>
        <fullName evidence="6">Codeine 3-O-demethylase</fullName>
        <ecNumber evidence="6">1.14.11.32</ecNumber>
    </submittedName>
</protein>
<dbReference type="InterPro" id="IPR027443">
    <property type="entry name" value="IPNS-like_sf"/>
</dbReference>
<evidence type="ECO:0000313" key="6">
    <source>
        <dbReference type="EMBL" id="MBA4643942.1"/>
    </source>
</evidence>
<evidence type="ECO:0000256" key="4">
    <source>
        <dbReference type="RuleBase" id="RU003682"/>
    </source>
</evidence>
<keyword evidence="2 4" id="KW-0479">Metal-binding</keyword>
<organism evidence="6">
    <name type="scientific">Opuntia streptacantha</name>
    <name type="common">Prickly pear cactus</name>
    <name type="synonym">Opuntia cardona</name>
    <dbReference type="NCBI Taxonomy" id="393608"/>
    <lineage>
        <taxon>Eukaryota</taxon>
        <taxon>Viridiplantae</taxon>
        <taxon>Streptophyta</taxon>
        <taxon>Embryophyta</taxon>
        <taxon>Tracheophyta</taxon>
        <taxon>Spermatophyta</taxon>
        <taxon>Magnoliopsida</taxon>
        <taxon>eudicotyledons</taxon>
        <taxon>Gunneridae</taxon>
        <taxon>Pentapetalae</taxon>
        <taxon>Caryophyllales</taxon>
        <taxon>Cactineae</taxon>
        <taxon>Cactaceae</taxon>
        <taxon>Opuntioideae</taxon>
        <taxon>Opuntia</taxon>
    </lineage>
</organism>
<dbReference type="EC" id="1.14.11.32" evidence="6"/>
<accession>A0A7C9DIW4</accession>
<evidence type="ECO:0000256" key="3">
    <source>
        <dbReference type="ARBA" id="ARBA00023004"/>
    </source>
</evidence>
<dbReference type="GO" id="GO:0102805">
    <property type="term" value="F:codeine O-demethylase activity"/>
    <property type="evidence" value="ECO:0007669"/>
    <property type="project" value="UniProtKB-EC"/>
</dbReference>
<reference evidence="6" key="2">
    <citation type="submission" date="2020-07" db="EMBL/GenBank/DDBJ databases">
        <authorList>
            <person name="Vera ALvarez R."/>
            <person name="Arias-Moreno D.M."/>
            <person name="Jimenez-Jacinto V."/>
            <person name="Jimenez-Bremont J.F."/>
            <person name="Swaminathan K."/>
            <person name="Moose S.P."/>
            <person name="Guerrero-Gonzalez M.L."/>
            <person name="Marino-Ramirez L."/>
            <person name="Landsman D."/>
            <person name="Rodriguez-Kessler M."/>
            <person name="Delgado-Sanchez P."/>
        </authorList>
    </citation>
    <scope>NUCLEOTIDE SEQUENCE</scope>
    <source>
        <tissue evidence="6">Cladode</tissue>
    </source>
</reference>